<evidence type="ECO:0000313" key="1">
    <source>
        <dbReference type="EMBL" id="CAK0815521.1"/>
    </source>
</evidence>
<sequence length="457" mass="50751">MTPTLLSRTVAALKAIQTKVSRQRAKALLQLGNWQQKLRAEAADAKANADMEQGVEAEKEQKAEELLFSSTFTEAVWKLDEDFRGKMSRSMQNKAELVEMIRDSRAQQLRTLKNLIDLLQGKYSVGPTPPTEDVQAAAALADAFVQLRSNVHLPRVSNLQFEIETALRKKKDTHSILLRVRDMLDRSTPVDAGSVQGVAVQMGTALRELNQEQTKEGDARVRCDSQHMRAREESRGLRANLALMGAVYNNTQQAIAAAKGNLKGIAAKTHALEKLASDFAKMVAQAMRTLEGQSQDRGTIMVAVQKAGESAASLAEKSASTALMEQMLQQLGAQEQQESSYRSEQAAFRTHFLTYVRDYLQLLKERRGHYESSMSALELYSNEVANDAAVQHGSLEASRDLEREDKELCDSILRFYDRHNQRRQELKQALQVVLPQLPDIVGLGVDGADASDLLGDQ</sequence>
<accession>A0ABN9RDB2</accession>
<name>A0ABN9RDB2_9DINO</name>
<protein>
    <submittedName>
        <fullName evidence="1">Uncharacterized protein</fullName>
    </submittedName>
</protein>
<evidence type="ECO:0000313" key="2">
    <source>
        <dbReference type="Proteomes" id="UP001189429"/>
    </source>
</evidence>
<organism evidence="1 2">
    <name type="scientific">Prorocentrum cordatum</name>
    <dbReference type="NCBI Taxonomy" id="2364126"/>
    <lineage>
        <taxon>Eukaryota</taxon>
        <taxon>Sar</taxon>
        <taxon>Alveolata</taxon>
        <taxon>Dinophyceae</taxon>
        <taxon>Prorocentrales</taxon>
        <taxon>Prorocentraceae</taxon>
        <taxon>Prorocentrum</taxon>
    </lineage>
</organism>
<comment type="caution">
    <text evidence="1">The sequence shown here is derived from an EMBL/GenBank/DDBJ whole genome shotgun (WGS) entry which is preliminary data.</text>
</comment>
<dbReference type="EMBL" id="CAUYUJ010005936">
    <property type="protein sequence ID" value="CAK0815521.1"/>
    <property type="molecule type" value="Genomic_DNA"/>
</dbReference>
<keyword evidence="2" id="KW-1185">Reference proteome</keyword>
<proteinExistence type="predicted"/>
<reference evidence="1" key="1">
    <citation type="submission" date="2023-10" db="EMBL/GenBank/DDBJ databases">
        <authorList>
            <person name="Chen Y."/>
            <person name="Shah S."/>
            <person name="Dougan E. K."/>
            <person name="Thang M."/>
            <person name="Chan C."/>
        </authorList>
    </citation>
    <scope>NUCLEOTIDE SEQUENCE [LARGE SCALE GENOMIC DNA]</scope>
</reference>
<dbReference type="Proteomes" id="UP001189429">
    <property type="component" value="Unassembled WGS sequence"/>
</dbReference>
<gene>
    <name evidence="1" type="ORF">PCOR1329_LOCUS18789</name>
</gene>